<keyword evidence="2" id="KW-1185">Reference proteome</keyword>
<name>A0A3S7HHI6_9CAUD</name>
<protein>
    <submittedName>
        <fullName evidence="1">Uncharacterized protein</fullName>
    </submittedName>
</protein>
<dbReference type="Proteomes" id="UP000289438">
    <property type="component" value="Segment"/>
</dbReference>
<evidence type="ECO:0000313" key="2">
    <source>
        <dbReference type="Proteomes" id="UP000289438"/>
    </source>
</evidence>
<reference evidence="1 2" key="1">
    <citation type="submission" date="2018-02" db="EMBL/GenBank/DDBJ databases">
        <title>Isolation, characterization and comparative genomics of Xanthomonas oryzae pv. oryzae bacteriophages.</title>
        <authorList>
            <person name="Varga I."/>
            <person name="Molnar J."/>
            <person name="Gazdag A."/>
            <person name="Szucs D."/>
            <person name="Doffkay Z."/>
            <person name="Valappil S.K."/>
            <person name="Papp S."/>
            <person name="Pinter R."/>
            <person name="Vera Cruz C.M."/>
            <person name="Ricardo O."/>
            <person name="Vizi T."/>
            <person name="Schneider G."/>
            <person name="Rakhely G."/>
            <person name="Kovacs T."/>
        </authorList>
    </citation>
    <scope>NUCLEOTIDE SEQUENCE [LARGE SCALE GENOMIC DNA]</scope>
</reference>
<dbReference type="KEGG" id="vg:64408793"/>
<dbReference type="GeneID" id="64408793"/>
<evidence type="ECO:0000313" key="1">
    <source>
        <dbReference type="EMBL" id="AVO23658.1"/>
    </source>
</evidence>
<sequence length="146" mass="16326">MIRLDEIVPGAVAYLEPALLHPDSKRFRPASDQPFIKPHVCIEVDAETDGKGGSVWLSISSSPGIGGRIEILREWRLAGSTRWRKGDCYITHVGKGIWAPNERIIEASRNETDLTKCGRPHITYAATKIIHNAFIKAYYLDKLINS</sequence>
<dbReference type="EMBL" id="MG944227">
    <property type="protein sequence ID" value="AVO23658.1"/>
    <property type="molecule type" value="Genomic_DNA"/>
</dbReference>
<dbReference type="RefSeq" id="YP_010052424.1">
    <property type="nucleotide sequence ID" value="NC_054458.1"/>
</dbReference>
<accession>A0A3S7HHI6</accession>
<organism evidence="1 2">
    <name type="scientific">Xanthomonas phage XPP1</name>
    <dbReference type="NCBI Taxonomy" id="2099853"/>
    <lineage>
        <taxon>Viruses</taxon>
        <taxon>Duplodnaviria</taxon>
        <taxon>Heunggongvirae</taxon>
        <taxon>Uroviricota</taxon>
        <taxon>Caudoviricetes</taxon>
        <taxon>Kantovirinae</taxon>
        <taxon>Tsukubavirus</taxon>
        <taxon>Tsukubavirus XPP1</taxon>
    </lineage>
</organism>
<proteinExistence type="predicted"/>